<feature type="region of interest" description="Disordered" evidence="6">
    <location>
        <begin position="348"/>
        <end position="384"/>
    </location>
</feature>
<evidence type="ECO:0000256" key="6">
    <source>
        <dbReference type="SAM" id="MobiDB-lite"/>
    </source>
</evidence>
<dbReference type="Pfam" id="PF00067">
    <property type="entry name" value="p450"/>
    <property type="match status" value="1"/>
</dbReference>
<dbReference type="GO" id="GO:0005506">
    <property type="term" value="F:iron ion binding"/>
    <property type="evidence" value="ECO:0007669"/>
    <property type="project" value="InterPro"/>
</dbReference>
<feature type="compositionally biased region" description="Polar residues" evidence="6">
    <location>
        <begin position="922"/>
        <end position="932"/>
    </location>
</feature>
<name>A0A2U1KP20_ARTAN</name>
<keyword evidence="10" id="KW-1185">Reference proteome</keyword>
<dbReference type="PANTHER" id="PTHR24291:SF171">
    <property type="entry name" value="PROTEIN LUTEIN DEFICIENT 5, CHLOROPLASTIC"/>
    <property type="match status" value="1"/>
</dbReference>
<dbReference type="GO" id="GO:0020037">
    <property type="term" value="F:heme binding"/>
    <property type="evidence" value="ECO:0007669"/>
    <property type="project" value="InterPro"/>
</dbReference>
<keyword evidence="3 5" id="KW-0479">Metal-binding</keyword>
<comment type="caution">
    <text evidence="9">The sequence shown here is derived from an EMBL/GenBank/DDBJ whole genome shotgun (WGS) entry which is preliminary data.</text>
</comment>
<dbReference type="Gene3D" id="1.10.630.10">
    <property type="entry name" value="Cytochrome P450"/>
    <property type="match status" value="1"/>
</dbReference>
<dbReference type="PRINTS" id="PR00463">
    <property type="entry name" value="EP450I"/>
</dbReference>
<dbReference type="PANTHER" id="PTHR24291">
    <property type="entry name" value="CYTOCHROME P450 FAMILY 4"/>
    <property type="match status" value="1"/>
</dbReference>
<dbReference type="InterPro" id="IPR017972">
    <property type="entry name" value="Cyt_P450_CS"/>
</dbReference>
<keyword evidence="5" id="KW-0408">Iron</keyword>
<dbReference type="InterPro" id="IPR002401">
    <property type="entry name" value="Cyt_P450_E_grp-I"/>
</dbReference>
<dbReference type="GO" id="GO:0016123">
    <property type="term" value="P:xanthophyll biosynthetic process"/>
    <property type="evidence" value="ECO:0007669"/>
    <property type="project" value="TreeGrafter"/>
</dbReference>
<dbReference type="PRINTS" id="PR00385">
    <property type="entry name" value="P450"/>
</dbReference>
<evidence type="ECO:0000313" key="9">
    <source>
        <dbReference type="EMBL" id="PWA38516.1"/>
    </source>
</evidence>
<dbReference type="SUPFAM" id="SSF48264">
    <property type="entry name" value="Cytochrome P450"/>
    <property type="match status" value="1"/>
</dbReference>
<sequence length="943" mass="106393">MDIEMDTERRNRKRKHGCVHFLMDSLYSCDVVSDYYYKYMHKEPCMTSSQTGEAWMSEVLNGNPIRSVNAFRMHPNVFLKLCGELEASYGLKSSDKMMVVEKLGIFVYTLALGVSNRDVGERFQRSGETISRVFHEVLEAITGRSKGFHGLAREMINPKDPTFQLTPHQIMNDKRYMPYFKDCIGCIDGTHIGACIPETEQLPYIGRKGIPTFNVMAVCDFDLCFTFISVGWEGSAHDTRVFLDAINNRAMNFPNPTEEHARIFQSSHSSLRSAIERSFGILKKRWKILMRMPKYSLETQHDIIIAAFALHNYIHKNDKEDMVFTTFEQHPDYMGCGELRDVRGSVTNNEGVSRSCGIKCSSSNGRKPNSSEEKSGKSLEMSQEEKRRAELSARIASGAFTVEKPRRKTVGTELWFSAVKRVTIEIYVVRIGSMLVSSLTKLGMPSGFLEPLSKLINSGESYPKIPEAKGAISAIRSEAFFIPLYELFLTYGGIFRLTFGPKSFLIVSDPNIAKHILKDNAKAYSKGILAEILEFVMGTGLIPADGEVWRVRRRVIVPSLHLKYVATMIDLFGEATDRLCKKLDAAAYNGEDVEMESLFSRLTLDIIGKAVFNYDFDSLTTDNGIVEAVYTVLREAEDRSISPIPTWEIPIWKDISPRQKKVNGALKLINTTLDDLIAICKVKLLYYLSFSLNGLGSKRRLVDEEDVDFNEEYLNENDPSILHFLLASGDNVSSKQLRDDLMTMLIAGHETTAAVLTWTFYLLSKEPSVMSKLQNESLRLYPQPPVLIRRSIEDDVLDKYPIKRGEDLFISVWNLHRSPTHWADAETFNPERWPLDGPNPNETNQNFSYLPFGGGPRKCVGDMFASFEAIVAVAMLVRRFNFQMALGAPPVKMTTGATIHTTEGLNMTVTRRMKPPIVPTLETQSLGNTESPITIPEADPVVN</sequence>
<comment type="cofactor">
    <cofactor evidence="1">
        <name>a divalent metal cation</name>
        <dbReference type="ChEBI" id="CHEBI:60240"/>
    </cofactor>
</comment>
<evidence type="ECO:0000313" key="10">
    <source>
        <dbReference type="Proteomes" id="UP000245207"/>
    </source>
</evidence>
<evidence type="ECO:0000256" key="5">
    <source>
        <dbReference type="PIRSR" id="PIRSR602401-1"/>
    </source>
</evidence>
<dbReference type="Pfam" id="PF26138">
    <property type="entry name" value="DUF8040"/>
    <property type="match status" value="1"/>
</dbReference>
<evidence type="ECO:0000256" key="3">
    <source>
        <dbReference type="ARBA" id="ARBA00022723"/>
    </source>
</evidence>
<evidence type="ECO:0000259" key="8">
    <source>
        <dbReference type="Pfam" id="PF26138"/>
    </source>
</evidence>
<dbReference type="InterPro" id="IPR001128">
    <property type="entry name" value="Cyt_P450"/>
</dbReference>
<feature type="domain" description="DDE Tnp4" evidence="7">
    <location>
        <begin position="259"/>
        <end position="312"/>
    </location>
</feature>
<comment type="similarity">
    <text evidence="2">Belongs to the cytochrome P450 family.</text>
</comment>
<feature type="domain" description="DUF8040" evidence="8">
    <location>
        <begin position="47"/>
        <end position="142"/>
    </location>
</feature>
<organism evidence="9 10">
    <name type="scientific">Artemisia annua</name>
    <name type="common">Sweet wormwood</name>
    <dbReference type="NCBI Taxonomy" id="35608"/>
    <lineage>
        <taxon>Eukaryota</taxon>
        <taxon>Viridiplantae</taxon>
        <taxon>Streptophyta</taxon>
        <taxon>Embryophyta</taxon>
        <taxon>Tracheophyta</taxon>
        <taxon>Spermatophyta</taxon>
        <taxon>Magnoliopsida</taxon>
        <taxon>eudicotyledons</taxon>
        <taxon>Gunneridae</taxon>
        <taxon>Pentapetalae</taxon>
        <taxon>asterids</taxon>
        <taxon>campanulids</taxon>
        <taxon>Asterales</taxon>
        <taxon>Asteraceae</taxon>
        <taxon>Asteroideae</taxon>
        <taxon>Anthemideae</taxon>
        <taxon>Artemisiinae</taxon>
        <taxon>Artemisia</taxon>
    </lineage>
</organism>
<dbReference type="InterPro" id="IPR058353">
    <property type="entry name" value="DUF8040"/>
</dbReference>
<dbReference type="CDD" id="cd11046">
    <property type="entry name" value="CYP97"/>
    <property type="match status" value="1"/>
</dbReference>
<protein>
    <submittedName>
        <fullName evidence="9">Cytochrome P450</fullName>
    </submittedName>
</protein>
<keyword evidence="4" id="KW-0560">Oxidoreductase</keyword>
<dbReference type="InterPro" id="IPR036396">
    <property type="entry name" value="Cyt_P450_sf"/>
</dbReference>
<dbReference type="AlphaFoldDB" id="A0A2U1KP20"/>
<feature type="region of interest" description="Disordered" evidence="6">
    <location>
        <begin position="922"/>
        <end position="943"/>
    </location>
</feature>
<dbReference type="GO" id="GO:0009507">
    <property type="term" value="C:chloroplast"/>
    <property type="evidence" value="ECO:0007669"/>
    <property type="project" value="TreeGrafter"/>
</dbReference>
<evidence type="ECO:0000256" key="2">
    <source>
        <dbReference type="ARBA" id="ARBA00010617"/>
    </source>
</evidence>
<reference evidence="9 10" key="1">
    <citation type="journal article" date="2018" name="Mol. Plant">
        <title>The genome of Artemisia annua provides insight into the evolution of Asteraceae family and artemisinin biosynthesis.</title>
        <authorList>
            <person name="Shen Q."/>
            <person name="Zhang L."/>
            <person name="Liao Z."/>
            <person name="Wang S."/>
            <person name="Yan T."/>
            <person name="Shi P."/>
            <person name="Liu M."/>
            <person name="Fu X."/>
            <person name="Pan Q."/>
            <person name="Wang Y."/>
            <person name="Lv Z."/>
            <person name="Lu X."/>
            <person name="Zhang F."/>
            <person name="Jiang W."/>
            <person name="Ma Y."/>
            <person name="Chen M."/>
            <person name="Hao X."/>
            <person name="Li L."/>
            <person name="Tang Y."/>
            <person name="Lv G."/>
            <person name="Zhou Y."/>
            <person name="Sun X."/>
            <person name="Brodelius P.E."/>
            <person name="Rose J.K.C."/>
            <person name="Tang K."/>
        </authorList>
    </citation>
    <scope>NUCLEOTIDE SEQUENCE [LARGE SCALE GENOMIC DNA]</scope>
    <source>
        <strain evidence="10">cv. Huhao1</strain>
        <tissue evidence="9">Leaf</tissue>
    </source>
</reference>
<dbReference type="OrthoDB" id="1470350at2759"/>
<feature type="binding site" description="axial binding residue" evidence="5">
    <location>
        <position position="859"/>
    </location>
    <ligand>
        <name>heme</name>
        <dbReference type="ChEBI" id="CHEBI:30413"/>
    </ligand>
    <ligandPart>
        <name>Fe</name>
        <dbReference type="ChEBI" id="CHEBI:18248"/>
    </ligandPart>
</feature>
<proteinExistence type="inferred from homology"/>
<gene>
    <name evidence="9" type="ORF">CTI12_AA580630</name>
</gene>
<dbReference type="Pfam" id="PF13359">
    <property type="entry name" value="DDE_Tnp_4"/>
    <property type="match status" value="2"/>
</dbReference>
<evidence type="ECO:0000259" key="7">
    <source>
        <dbReference type="Pfam" id="PF13359"/>
    </source>
</evidence>
<dbReference type="Proteomes" id="UP000245207">
    <property type="component" value="Unassembled WGS sequence"/>
</dbReference>
<dbReference type="InterPro" id="IPR050196">
    <property type="entry name" value="Cytochrome_P450_Monoox"/>
</dbReference>
<dbReference type="STRING" id="35608.A0A2U1KP20"/>
<evidence type="ECO:0000256" key="1">
    <source>
        <dbReference type="ARBA" id="ARBA00001968"/>
    </source>
</evidence>
<dbReference type="GO" id="GO:0016705">
    <property type="term" value="F:oxidoreductase activity, acting on paired donors, with incorporation or reduction of molecular oxygen"/>
    <property type="evidence" value="ECO:0007669"/>
    <property type="project" value="InterPro"/>
</dbReference>
<keyword evidence="5" id="KW-0349">Heme</keyword>
<feature type="compositionally biased region" description="Basic and acidic residues" evidence="6">
    <location>
        <begin position="369"/>
        <end position="384"/>
    </location>
</feature>
<dbReference type="InterPro" id="IPR027806">
    <property type="entry name" value="HARBI1_dom"/>
</dbReference>
<comment type="cofactor">
    <cofactor evidence="5">
        <name>heme</name>
        <dbReference type="ChEBI" id="CHEBI:30413"/>
    </cofactor>
</comment>
<accession>A0A2U1KP20</accession>
<feature type="domain" description="DDE Tnp4" evidence="7">
    <location>
        <begin position="187"/>
        <end position="244"/>
    </location>
</feature>
<dbReference type="PROSITE" id="PS00086">
    <property type="entry name" value="CYTOCHROME_P450"/>
    <property type="match status" value="1"/>
</dbReference>
<dbReference type="GO" id="GO:0010291">
    <property type="term" value="F:beta-carotene 3-hydroxylase activity"/>
    <property type="evidence" value="ECO:0007669"/>
    <property type="project" value="TreeGrafter"/>
</dbReference>
<dbReference type="EMBL" id="PKPP01015547">
    <property type="protein sequence ID" value="PWA38516.1"/>
    <property type="molecule type" value="Genomic_DNA"/>
</dbReference>
<evidence type="ECO:0000256" key="4">
    <source>
        <dbReference type="ARBA" id="ARBA00023002"/>
    </source>
</evidence>